<evidence type="ECO:0000256" key="5">
    <source>
        <dbReference type="PROSITE-ProRule" id="PRU00277"/>
    </source>
</evidence>
<sequence length="241" mass="26997">MKISKFLAVAVLGLSIVSCGQQVKTVSSLETELDSVSYAMGLNMANQFKNNFSEVKKEVFFQGLTNGLDSTNLLLEDKDVRNTLNAYFQKKQQEKMKEQQAKAAEKAEKEFGEYKKQNEAFLEANKSKDGVKTTESGLQYIVIKEGNGESPKATDGVSVHYKGTNIDGVEFDSSYKRNKPYELKANQFVSGFSEGLQLMKTGAKYKFFIPQELAYKAQARGKDIKPFSALIFEVELLEVKK</sequence>
<feature type="domain" description="PPIase FKBP-type" evidence="9">
    <location>
        <begin position="154"/>
        <end position="240"/>
    </location>
</feature>
<evidence type="ECO:0000256" key="3">
    <source>
        <dbReference type="ARBA" id="ARBA00023110"/>
    </source>
</evidence>
<evidence type="ECO:0000256" key="7">
    <source>
        <dbReference type="SAM" id="Coils"/>
    </source>
</evidence>
<dbReference type="PROSITE" id="PS50059">
    <property type="entry name" value="FKBP_PPIASE"/>
    <property type="match status" value="1"/>
</dbReference>
<feature type="signal peptide" evidence="8">
    <location>
        <begin position="1"/>
        <end position="20"/>
    </location>
</feature>
<accession>A0A1L3JGV5</accession>
<evidence type="ECO:0000256" key="8">
    <source>
        <dbReference type="SAM" id="SignalP"/>
    </source>
</evidence>
<comment type="similarity">
    <text evidence="2 6">Belongs to the FKBP-type PPIase family.</text>
</comment>
<evidence type="ECO:0000256" key="1">
    <source>
        <dbReference type="ARBA" id="ARBA00000971"/>
    </source>
</evidence>
<name>A0A1L3JGV5_9FLAO</name>
<reference evidence="10 11" key="1">
    <citation type="submission" date="2016-11" db="EMBL/GenBank/DDBJ databases">
        <title>Tenacibaculum sp. LPB0136, isolated from marine environment.</title>
        <authorList>
            <person name="Kim E."/>
            <person name="Yi H."/>
        </authorList>
    </citation>
    <scope>NUCLEOTIDE SEQUENCE [LARGE SCALE GENOMIC DNA]</scope>
    <source>
        <strain evidence="10 11">LPB0136</strain>
    </source>
</reference>
<evidence type="ECO:0000256" key="2">
    <source>
        <dbReference type="ARBA" id="ARBA00006577"/>
    </source>
</evidence>
<feature type="chain" id="PRO_5013381032" description="Peptidyl-prolyl cis-trans isomerase" evidence="8">
    <location>
        <begin position="21"/>
        <end position="241"/>
    </location>
</feature>
<evidence type="ECO:0000256" key="4">
    <source>
        <dbReference type="ARBA" id="ARBA00023235"/>
    </source>
</evidence>
<dbReference type="InterPro" id="IPR046357">
    <property type="entry name" value="PPIase_dom_sf"/>
</dbReference>
<dbReference type="Proteomes" id="UP000181898">
    <property type="component" value="Chromosome"/>
</dbReference>
<dbReference type="PANTHER" id="PTHR43811">
    <property type="entry name" value="FKBP-TYPE PEPTIDYL-PROLYL CIS-TRANS ISOMERASE FKPA"/>
    <property type="match status" value="1"/>
</dbReference>
<dbReference type="InterPro" id="IPR001179">
    <property type="entry name" value="PPIase_FKBP_dom"/>
</dbReference>
<dbReference type="AlphaFoldDB" id="A0A1L3JGV5"/>
<dbReference type="SUPFAM" id="SSF54534">
    <property type="entry name" value="FKBP-like"/>
    <property type="match status" value="1"/>
</dbReference>
<keyword evidence="8" id="KW-0732">Signal</keyword>
<keyword evidence="11" id="KW-1185">Reference proteome</keyword>
<dbReference type="STRING" id="1850252.LPB136_02720"/>
<comment type="catalytic activity">
    <reaction evidence="1 5 6">
        <text>[protein]-peptidylproline (omega=180) = [protein]-peptidylproline (omega=0)</text>
        <dbReference type="Rhea" id="RHEA:16237"/>
        <dbReference type="Rhea" id="RHEA-COMP:10747"/>
        <dbReference type="Rhea" id="RHEA-COMP:10748"/>
        <dbReference type="ChEBI" id="CHEBI:83833"/>
        <dbReference type="ChEBI" id="CHEBI:83834"/>
        <dbReference type="EC" id="5.2.1.8"/>
    </reaction>
</comment>
<evidence type="ECO:0000259" key="9">
    <source>
        <dbReference type="PROSITE" id="PS50059"/>
    </source>
</evidence>
<evidence type="ECO:0000256" key="6">
    <source>
        <dbReference type="RuleBase" id="RU003915"/>
    </source>
</evidence>
<keyword evidence="4 5" id="KW-0413">Isomerase</keyword>
<dbReference type="InterPro" id="IPR036944">
    <property type="entry name" value="PPIase_FKBP_N_sf"/>
</dbReference>
<dbReference type="GO" id="GO:0006457">
    <property type="term" value="P:protein folding"/>
    <property type="evidence" value="ECO:0007669"/>
    <property type="project" value="InterPro"/>
</dbReference>
<dbReference type="Gene3D" id="3.10.50.40">
    <property type="match status" value="1"/>
</dbReference>
<evidence type="ECO:0000313" key="10">
    <source>
        <dbReference type="EMBL" id="APG64349.1"/>
    </source>
</evidence>
<dbReference type="Gene3D" id="1.10.287.460">
    <property type="entry name" value="Peptidyl-prolyl cis-trans isomerase, FKBP-type, N-terminal domain"/>
    <property type="match status" value="1"/>
</dbReference>
<dbReference type="EMBL" id="CP018155">
    <property type="protein sequence ID" value="APG64349.1"/>
    <property type="molecule type" value="Genomic_DNA"/>
</dbReference>
<dbReference type="KEGG" id="ten:LPB136_02720"/>
<dbReference type="EC" id="5.2.1.8" evidence="6"/>
<organism evidence="10 11">
    <name type="scientific">Tenacibaculum todarodis</name>
    <dbReference type="NCBI Taxonomy" id="1850252"/>
    <lineage>
        <taxon>Bacteria</taxon>
        <taxon>Pseudomonadati</taxon>
        <taxon>Bacteroidota</taxon>
        <taxon>Flavobacteriia</taxon>
        <taxon>Flavobacteriales</taxon>
        <taxon>Flavobacteriaceae</taxon>
        <taxon>Tenacibaculum</taxon>
    </lineage>
</organism>
<dbReference type="OrthoDB" id="9814548at2"/>
<gene>
    <name evidence="10" type="ORF">LPB136_02720</name>
</gene>
<dbReference type="PROSITE" id="PS51257">
    <property type="entry name" value="PROKAR_LIPOPROTEIN"/>
    <property type="match status" value="1"/>
</dbReference>
<dbReference type="PANTHER" id="PTHR43811:SF19">
    <property type="entry name" value="39 KDA FK506-BINDING NUCLEAR PROTEIN"/>
    <property type="match status" value="1"/>
</dbReference>
<keyword evidence="3 5" id="KW-0697">Rotamase</keyword>
<dbReference type="GO" id="GO:0003755">
    <property type="term" value="F:peptidyl-prolyl cis-trans isomerase activity"/>
    <property type="evidence" value="ECO:0007669"/>
    <property type="project" value="UniProtKB-UniRule"/>
</dbReference>
<dbReference type="RefSeq" id="WP_072554674.1">
    <property type="nucleotide sequence ID" value="NZ_CP018155.1"/>
</dbReference>
<dbReference type="Pfam" id="PF00254">
    <property type="entry name" value="FKBP_C"/>
    <property type="match status" value="1"/>
</dbReference>
<protein>
    <recommendedName>
        <fullName evidence="6">Peptidyl-prolyl cis-trans isomerase</fullName>
        <ecNumber evidence="6">5.2.1.8</ecNumber>
    </recommendedName>
</protein>
<evidence type="ECO:0000313" key="11">
    <source>
        <dbReference type="Proteomes" id="UP000181898"/>
    </source>
</evidence>
<keyword evidence="7" id="KW-0175">Coiled coil</keyword>
<proteinExistence type="inferred from homology"/>
<dbReference type="InterPro" id="IPR000774">
    <property type="entry name" value="PPIase_FKBP_N"/>
</dbReference>
<feature type="coiled-coil region" evidence="7">
    <location>
        <begin position="89"/>
        <end position="124"/>
    </location>
</feature>
<dbReference type="Pfam" id="PF01346">
    <property type="entry name" value="FKBP_N"/>
    <property type="match status" value="1"/>
</dbReference>